<dbReference type="NCBIfam" id="TIGR01198">
    <property type="entry name" value="pgl"/>
    <property type="match status" value="1"/>
</dbReference>
<comment type="similarity">
    <text evidence="4 7">Belongs to the glucosamine/galactosamine-6-phosphate isomerase family. 6-phosphogluconolactonase subfamily.</text>
</comment>
<gene>
    <name evidence="7 9" type="primary">pgl</name>
    <name evidence="9" type="ORF">ABXZ36_15230</name>
</gene>
<dbReference type="PANTHER" id="PTHR11054">
    <property type="entry name" value="6-PHOSPHOGLUCONOLACTONASE"/>
    <property type="match status" value="1"/>
</dbReference>
<reference evidence="9 10" key="1">
    <citation type="submission" date="2024-07" db="EMBL/GenBank/DDBJ databases">
        <title>The genome sequence of type strain Sediminicola arcticus GDMCC 1.2805.</title>
        <authorList>
            <person name="Liu Y."/>
        </authorList>
    </citation>
    <scope>NUCLEOTIDE SEQUENCE [LARGE SCALE GENOMIC DNA]</scope>
    <source>
        <strain evidence="9 10">GDMCC 1.2805</strain>
    </source>
</reference>
<comment type="function">
    <text evidence="2 7">Hydrolysis of 6-phosphogluconolactone to 6-phosphogluconate.</text>
</comment>
<sequence length="241" mass="27279">MELKIFTTKEEVAKRFSEYLVKITNSKEDVHIALSGGSTPKIVFDVLADEYGKDINWDNVHFYWGDERCVPPTHEESNYKMTSTHLFKKISIPEGNIHRIQGEDDPKKEAKRYAQLLDDRLPKRNRKPQFDLVILGMGDDGHTASIFPHEIELWDAKENCVVAVHPDSGQRRITITGKIINNSKEVAFLVTGAGKAEKVEEIMKKEGDYVSYPASLVAPTSGQLIWFLDSDASKELMSIRG</sequence>
<dbReference type="SUPFAM" id="SSF100950">
    <property type="entry name" value="NagB/RpiA/CoA transferase-like"/>
    <property type="match status" value="1"/>
</dbReference>
<evidence type="ECO:0000259" key="8">
    <source>
        <dbReference type="Pfam" id="PF01182"/>
    </source>
</evidence>
<evidence type="ECO:0000256" key="1">
    <source>
        <dbReference type="ARBA" id="ARBA00000832"/>
    </source>
</evidence>
<proteinExistence type="inferred from homology"/>
<evidence type="ECO:0000256" key="3">
    <source>
        <dbReference type="ARBA" id="ARBA00004961"/>
    </source>
</evidence>
<dbReference type="Pfam" id="PF01182">
    <property type="entry name" value="Glucosamine_iso"/>
    <property type="match status" value="1"/>
</dbReference>
<dbReference type="InterPro" id="IPR006148">
    <property type="entry name" value="Glc/Gal-6P_isomerase"/>
</dbReference>
<organism evidence="9 10">
    <name type="scientific">Sediminicola arcticus</name>
    <dbReference type="NCBI Taxonomy" id="1574308"/>
    <lineage>
        <taxon>Bacteria</taxon>
        <taxon>Pseudomonadati</taxon>
        <taxon>Bacteroidota</taxon>
        <taxon>Flavobacteriia</taxon>
        <taxon>Flavobacteriales</taxon>
        <taxon>Flavobacteriaceae</taxon>
        <taxon>Sediminicola</taxon>
    </lineage>
</organism>
<name>A0ABV2SXX2_9FLAO</name>
<evidence type="ECO:0000256" key="2">
    <source>
        <dbReference type="ARBA" id="ARBA00002681"/>
    </source>
</evidence>
<keyword evidence="10" id="KW-1185">Reference proteome</keyword>
<evidence type="ECO:0000313" key="10">
    <source>
        <dbReference type="Proteomes" id="UP001549799"/>
    </source>
</evidence>
<dbReference type="GO" id="GO:0017057">
    <property type="term" value="F:6-phosphogluconolactonase activity"/>
    <property type="evidence" value="ECO:0007669"/>
    <property type="project" value="UniProtKB-EC"/>
</dbReference>
<feature type="domain" description="Glucosamine/galactosamine-6-phosphate isomerase" evidence="8">
    <location>
        <begin position="10"/>
        <end position="226"/>
    </location>
</feature>
<evidence type="ECO:0000256" key="4">
    <source>
        <dbReference type="ARBA" id="ARBA00010662"/>
    </source>
</evidence>
<dbReference type="EMBL" id="JBEXAE010000010">
    <property type="protein sequence ID" value="MET6991999.1"/>
    <property type="molecule type" value="Genomic_DNA"/>
</dbReference>
<dbReference type="Gene3D" id="3.40.50.1360">
    <property type="match status" value="1"/>
</dbReference>
<comment type="pathway">
    <text evidence="3 7">Carbohydrate degradation; pentose phosphate pathway; D-ribulose 5-phosphate from D-glucose 6-phosphate (oxidative stage): step 2/3.</text>
</comment>
<keyword evidence="7 9" id="KW-0378">Hydrolase</keyword>
<dbReference type="Proteomes" id="UP001549799">
    <property type="component" value="Unassembled WGS sequence"/>
</dbReference>
<evidence type="ECO:0000313" key="9">
    <source>
        <dbReference type="EMBL" id="MET6991999.1"/>
    </source>
</evidence>
<evidence type="ECO:0000256" key="5">
    <source>
        <dbReference type="ARBA" id="ARBA00013198"/>
    </source>
</evidence>
<dbReference type="RefSeq" id="WP_354616542.1">
    <property type="nucleotide sequence ID" value="NZ_JBEXAE010000010.1"/>
</dbReference>
<comment type="catalytic activity">
    <reaction evidence="1 7">
        <text>6-phospho-D-glucono-1,5-lactone + H2O = 6-phospho-D-gluconate + H(+)</text>
        <dbReference type="Rhea" id="RHEA:12556"/>
        <dbReference type="ChEBI" id="CHEBI:15377"/>
        <dbReference type="ChEBI" id="CHEBI:15378"/>
        <dbReference type="ChEBI" id="CHEBI:57955"/>
        <dbReference type="ChEBI" id="CHEBI:58759"/>
        <dbReference type="EC" id="3.1.1.31"/>
    </reaction>
</comment>
<evidence type="ECO:0000256" key="6">
    <source>
        <dbReference type="ARBA" id="ARBA00020337"/>
    </source>
</evidence>
<protein>
    <recommendedName>
        <fullName evidence="6 7">6-phosphogluconolactonase</fullName>
        <shortName evidence="7">6PGL</shortName>
        <ecNumber evidence="5 7">3.1.1.31</ecNumber>
    </recommendedName>
</protein>
<comment type="caution">
    <text evidence="9">The sequence shown here is derived from an EMBL/GenBank/DDBJ whole genome shotgun (WGS) entry which is preliminary data.</text>
</comment>
<accession>A0ABV2SXX2</accession>
<dbReference type="InterPro" id="IPR037171">
    <property type="entry name" value="NagB/RpiA_transferase-like"/>
</dbReference>
<dbReference type="CDD" id="cd01400">
    <property type="entry name" value="6PGL"/>
    <property type="match status" value="1"/>
</dbReference>
<dbReference type="PANTHER" id="PTHR11054:SF0">
    <property type="entry name" value="6-PHOSPHOGLUCONOLACTONASE"/>
    <property type="match status" value="1"/>
</dbReference>
<evidence type="ECO:0000256" key="7">
    <source>
        <dbReference type="RuleBase" id="RU365095"/>
    </source>
</evidence>
<dbReference type="InterPro" id="IPR039104">
    <property type="entry name" value="6PGL"/>
</dbReference>
<dbReference type="InterPro" id="IPR005900">
    <property type="entry name" value="6-phosphogluconolactonase_DevB"/>
</dbReference>
<dbReference type="EC" id="3.1.1.31" evidence="5 7"/>